<proteinExistence type="predicted"/>
<evidence type="ECO:0000313" key="2">
    <source>
        <dbReference type="EMBL" id="CAE7372005.1"/>
    </source>
</evidence>
<dbReference type="EMBL" id="CAJNDS010002206">
    <property type="protein sequence ID" value="CAE7372005.1"/>
    <property type="molecule type" value="Genomic_DNA"/>
</dbReference>
<dbReference type="OrthoDB" id="427985at2759"/>
<evidence type="ECO:0000256" key="1">
    <source>
        <dbReference type="SAM" id="Coils"/>
    </source>
</evidence>
<name>A0A812PVX4_9DINO</name>
<accession>A0A812PVX4</accession>
<dbReference type="Proteomes" id="UP000604046">
    <property type="component" value="Unassembled WGS sequence"/>
</dbReference>
<protein>
    <submittedName>
        <fullName evidence="2">Uncharacterized protein</fullName>
    </submittedName>
</protein>
<organism evidence="2 3">
    <name type="scientific">Symbiodinium natans</name>
    <dbReference type="NCBI Taxonomy" id="878477"/>
    <lineage>
        <taxon>Eukaryota</taxon>
        <taxon>Sar</taxon>
        <taxon>Alveolata</taxon>
        <taxon>Dinophyceae</taxon>
        <taxon>Suessiales</taxon>
        <taxon>Symbiodiniaceae</taxon>
        <taxon>Symbiodinium</taxon>
    </lineage>
</organism>
<keyword evidence="1" id="KW-0175">Coiled coil</keyword>
<reference evidence="2" key="1">
    <citation type="submission" date="2021-02" db="EMBL/GenBank/DDBJ databases">
        <authorList>
            <person name="Dougan E. K."/>
            <person name="Rhodes N."/>
            <person name="Thang M."/>
            <person name="Chan C."/>
        </authorList>
    </citation>
    <scope>NUCLEOTIDE SEQUENCE</scope>
</reference>
<dbReference type="AlphaFoldDB" id="A0A812PVX4"/>
<keyword evidence="3" id="KW-1185">Reference proteome</keyword>
<comment type="caution">
    <text evidence="2">The sequence shown here is derived from an EMBL/GenBank/DDBJ whole genome shotgun (WGS) entry which is preliminary data.</text>
</comment>
<gene>
    <name evidence="2" type="ORF">SNAT2548_LOCUS20313</name>
</gene>
<sequence>MRSQLINSVYRVAMVFLYIDPRTQILIQVGASSTEIVLRVAMHGFSAVLEPSLAVHLMVEVFIAIGMVMLSVSLEYYMRETLAAQFRLDDAEAMVSAFRRMLRGICDGELLLDGALKIQGRGACLNQILSTNGDFVDKPFVELLVESEEEHSRFHDFIATSAKTCAAPDMQSGMPPCLRVSLQSKSSTRVGVDLFHVSLSNLYGSGDSYHLLALRQDPEPQPVPDAQGLDVSRQLIRQTLAQQHRLAPTAPSSDSGTSACALFQTPKLTAMMLLIDAATRHQDVCQVHLNYEEISEREGAMPSLRSFIRPTDWGGIRSRVKQYGQKALANSSLEPKVFSKPIWFRMLDDPRRYMLANTAKMSLRSSGSEAPKIWLYLTDLASPERRAASVELAGIQEMQEELAREAERRVRQDKRFREALRKQKAAITAILQGCLEKVNGQLERGEAICQKAHFPLLNPMQFEDLEAFAQHDHFVIDLRIDKVDEALQSLVSCLFGAVWTNVHVENVIKAKGLERFNQALQERMTTLEHHLKDRSRQLSNCRYAYFLEITHLRNQLYIKHQEGDEDFEPVEAYFFDPTEYLEEETGVTAKPDIKIVESEYSGSCMTRHFWKQDEVQT</sequence>
<evidence type="ECO:0000313" key="3">
    <source>
        <dbReference type="Proteomes" id="UP000604046"/>
    </source>
</evidence>
<feature type="coiled-coil region" evidence="1">
    <location>
        <begin position="395"/>
        <end position="423"/>
    </location>
</feature>